<evidence type="ECO:0000313" key="3">
    <source>
        <dbReference type="Proteomes" id="UP000004980"/>
    </source>
</evidence>
<gene>
    <name evidence="2" type="ORF">WQE_24287</name>
</gene>
<accession>A0ABN0FIA6</accession>
<keyword evidence="1" id="KW-0175">Coiled coil</keyword>
<dbReference type="Proteomes" id="UP000004980">
    <property type="component" value="Unassembled WGS sequence"/>
</dbReference>
<comment type="caution">
    <text evidence="2">The sequence shown here is derived from an EMBL/GenBank/DDBJ whole genome shotgun (WGS) entry which is preliminary data.</text>
</comment>
<evidence type="ECO:0000256" key="1">
    <source>
        <dbReference type="SAM" id="Coils"/>
    </source>
</evidence>
<feature type="coiled-coil region" evidence="1">
    <location>
        <begin position="44"/>
        <end position="78"/>
    </location>
</feature>
<reference evidence="2 3" key="1">
    <citation type="journal article" date="2012" name="J. Bacteriol.">
        <title>Draft Genome Sequence of the Soil Bacterium Burkholderia terrae Strain BS001, Which Interacts with Fungal Surface Structures.</title>
        <authorList>
            <person name="Nazir R."/>
            <person name="Hansen M.A."/>
            <person name="Sorensen S."/>
            <person name="van Elsas J.D."/>
        </authorList>
    </citation>
    <scope>NUCLEOTIDE SEQUENCE [LARGE SCALE GENOMIC DNA]</scope>
    <source>
        <strain evidence="2 3">BS001</strain>
    </source>
</reference>
<evidence type="ECO:0000313" key="2">
    <source>
        <dbReference type="EMBL" id="EIM98404.1"/>
    </source>
</evidence>
<protein>
    <recommendedName>
        <fullName evidence="4">Bacteriophage protein</fullName>
    </recommendedName>
</protein>
<name>A0ABN0FIA6_9BURK</name>
<evidence type="ECO:0008006" key="4">
    <source>
        <dbReference type="Google" id="ProtNLM"/>
    </source>
</evidence>
<dbReference type="EMBL" id="AKAU01000124">
    <property type="protein sequence ID" value="EIM98404.1"/>
    <property type="molecule type" value="Genomic_DNA"/>
</dbReference>
<organism evidence="2 3">
    <name type="scientific">Paraburkholderia hospita</name>
    <dbReference type="NCBI Taxonomy" id="169430"/>
    <lineage>
        <taxon>Bacteria</taxon>
        <taxon>Pseudomonadati</taxon>
        <taxon>Pseudomonadota</taxon>
        <taxon>Betaproteobacteria</taxon>
        <taxon>Burkholderiales</taxon>
        <taxon>Burkholderiaceae</taxon>
        <taxon>Paraburkholderia</taxon>
    </lineage>
</organism>
<keyword evidence="3" id="KW-1185">Reference proteome</keyword>
<sequence>MRVTSDDRTRRPGECSHHHLKLDAHGGIVACRDCGASLAPFWALRMLADQYALALAQIDRLQDRVSNADARILQLSTELDALAESERARKESSVVP</sequence>
<proteinExistence type="predicted"/>